<sequence length="443" mass="48410">MQGQGKREIPERTRRQAASSCTIPTCENPEAALPEISPGSHSLWGFPDLENPHEEVKGKTLVLGAKPLGREEGEVSVEQRRNERAGEVGEIPEKTRQPSASSGTIPTCKYTGTTSPGIEPGSSWWEASSITTTPPWPHLLSQNKTRISPTLFPLLHGALFCARSRSGAPFSQGVQSVPVAALTRPKPALSNEGADNPGLRHQSAGPLASLLLPVLIQLLLPPARTRCIPHLLAFIPLIASIVRFLPPLQFVHQFVAPLLRPHLFVCYRRRSAACFTPLLPQSLVCRQSQFIRILPLNTAAVAELLVSSPPIKANRVQSPAGSPNFRVWKLYRTMSLVGGFSAISSFPDLSIRALPHTQLTSPSSALKTSMLQVAQIYPLHLTSVITIDVGTDLLHVLPGDRSGDHAWQCECLRMMQTFHRNTRLVKKSFVLLKDYATVLSHQG</sequence>
<dbReference type="Proteomes" id="UP001159363">
    <property type="component" value="Chromosome 3"/>
</dbReference>
<evidence type="ECO:0000313" key="3">
    <source>
        <dbReference type="Proteomes" id="UP001159363"/>
    </source>
</evidence>
<organism evidence="2 3">
    <name type="scientific">Dryococelus australis</name>
    <dbReference type="NCBI Taxonomy" id="614101"/>
    <lineage>
        <taxon>Eukaryota</taxon>
        <taxon>Metazoa</taxon>
        <taxon>Ecdysozoa</taxon>
        <taxon>Arthropoda</taxon>
        <taxon>Hexapoda</taxon>
        <taxon>Insecta</taxon>
        <taxon>Pterygota</taxon>
        <taxon>Neoptera</taxon>
        <taxon>Polyneoptera</taxon>
        <taxon>Phasmatodea</taxon>
        <taxon>Verophasmatodea</taxon>
        <taxon>Anareolatae</taxon>
        <taxon>Phasmatidae</taxon>
        <taxon>Eurycanthinae</taxon>
        <taxon>Dryococelus</taxon>
    </lineage>
</organism>
<dbReference type="EMBL" id="JARBHB010000003">
    <property type="protein sequence ID" value="KAJ8888299.1"/>
    <property type="molecule type" value="Genomic_DNA"/>
</dbReference>
<reference evidence="2 3" key="1">
    <citation type="submission" date="2023-02" db="EMBL/GenBank/DDBJ databases">
        <title>LHISI_Scaffold_Assembly.</title>
        <authorList>
            <person name="Stuart O.P."/>
            <person name="Cleave R."/>
            <person name="Magrath M.J.L."/>
            <person name="Mikheyev A.S."/>
        </authorList>
    </citation>
    <scope>NUCLEOTIDE SEQUENCE [LARGE SCALE GENOMIC DNA]</scope>
    <source>
        <strain evidence="2">Daus_M_001</strain>
        <tissue evidence="2">Leg muscle</tissue>
    </source>
</reference>
<feature type="compositionally biased region" description="Polar residues" evidence="1">
    <location>
        <begin position="97"/>
        <end position="113"/>
    </location>
</feature>
<feature type="compositionally biased region" description="Basic and acidic residues" evidence="1">
    <location>
        <begin position="68"/>
        <end position="96"/>
    </location>
</feature>
<gene>
    <name evidence="2" type="ORF">PR048_007786</name>
</gene>
<evidence type="ECO:0000313" key="2">
    <source>
        <dbReference type="EMBL" id="KAJ8888299.1"/>
    </source>
</evidence>
<feature type="compositionally biased region" description="Polar residues" evidence="1">
    <location>
        <begin position="16"/>
        <end position="25"/>
    </location>
</feature>
<accession>A0ABQ9HV82</accession>
<evidence type="ECO:0000256" key="1">
    <source>
        <dbReference type="SAM" id="MobiDB-lite"/>
    </source>
</evidence>
<proteinExistence type="predicted"/>
<name>A0ABQ9HV82_9NEOP</name>
<keyword evidence="3" id="KW-1185">Reference proteome</keyword>
<protein>
    <submittedName>
        <fullName evidence="2">Uncharacterized protein</fullName>
    </submittedName>
</protein>
<comment type="caution">
    <text evidence="2">The sequence shown here is derived from an EMBL/GenBank/DDBJ whole genome shotgun (WGS) entry which is preliminary data.</text>
</comment>
<feature type="compositionally biased region" description="Basic and acidic residues" evidence="1">
    <location>
        <begin position="1"/>
        <end position="14"/>
    </location>
</feature>
<feature type="region of interest" description="Disordered" evidence="1">
    <location>
        <begin position="1"/>
        <end position="113"/>
    </location>
</feature>